<evidence type="ECO:0000259" key="1">
    <source>
        <dbReference type="Pfam" id="PF12660"/>
    </source>
</evidence>
<dbReference type="GO" id="GO:0000127">
    <property type="term" value="C:transcription factor TFIIIC complex"/>
    <property type="evidence" value="ECO:0007669"/>
    <property type="project" value="InterPro"/>
</dbReference>
<dbReference type="PANTHER" id="PTHR15496">
    <property type="entry name" value="GENERAL TRANSCRIPTION FACTOR 3C POLYPEPTIDE 4 FAMILY"/>
    <property type="match status" value="1"/>
</dbReference>
<dbReference type="Pfam" id="PF12660">
    <property type="entry name" value="zf-TFIIIC"/>
    <property type="match status" value="1"/>
</dbReference>
<dbReference type="OMA" id="ICEDAVF"/>
<dbReference type="EMBL" id="JABSTR010000005">
    <property type="protein sequence ID" value="KAH9371187.1"/>
    <property type="molecule type" value="Genomic_DNA"/>
</dbReference>
<dbReference type="OrthoDB" id="6021743at2759"/>
<sequence>MGIDEVCNILLEGARRGGPREQLADAPDCLDRVHAYACSKGALPEALTEYVREALAPDMLEQLPSFGLQLICFLKRITTFLGKSTELEEAASRARAELLRRHISAVAKSCDPTRLSDRQKVSLRQFHRWLTSPGTPADKSTAQVFASGPLADVVAVATEAEGVERCPICEDAVFLRELSHGVCGQSHRFGRCMNSLLVCDSVPPRRCTTCDTFAHRTPIWPGDTCCLYCGKGLT</sequence>
<dbReference type="Proteomes" id="UP000821853">
    <property type="component" value="Chromosome 3"/>
</dbReference>
<dbReference type="InterPro" id="IPR044230">
    <property type="entry name" value="GTF3C4"/>
</dbReference>
<evidence type="ECO:0000313" key="2">
    <source>
        <dbReference type="EMBL" id="KAH9371187.1"/>
    </source>
</evidence>
<name>A0A9J6G7Q5_HAELO</name>
<dbReference type="GO" id="GO:0006384">
    <property type="term" value="P:transcription initiation at RNA polymerase III promoter"/>
    <property type="evidence" value="ECO:0007669"/>
    <property type="project" value="InterPro"/>
</dbReference>
<gene>
    <name evidence="2" type="ORF">HPB48_005657</name>
</gene>
<proteinExistence type="predicted"/>
<dbReference type="PANTHER" id="PTHR15496:SF2">
    <property type="entry name" value="GENERAL TRANSCRIPTION FACTOR 3C POLYPEPTIDE 4"/>
    <property type="match status" value="1"/>
</dbReference>
<dbReference type="VEuPathDB" id="VectorBase:HLOH_063617"/>
<protein>
    <recommendedName>
        <fullName evidence="1">Transcription factor IIIC putative zinc-finger domain-containing protein</fullName>
    </recommendedName>
</protein>
<dbReference type="InterPro" id="IPR024764">
    <property type="entry name" value="TFIIIC_Znf"/>
</dbReference>
<accession>A0A9J6G7Q5</accession>
<evidence type="ECO:0000313" key="3">
    <source>
        <dbReference type="Proteomes" id="UP000821853"/>
    </source>
</evidence>
<reference evidence="2 3" key="1">
    <citation type="journal article" date="2020" name="Cell">
        <title>Large-Scale Comparative Analyses of Tick Genomes Elucidate Their Genetic Diversity and Vector Capacities.</title>
        <authorList>
            <consortium name="Tick Genome and Microbiome Consortium (TIGMIC)"/>
            <person name="Jia N."/>
            <person name="Wang J."/>
            <person name="Shi W."/>
            <person name="Du L."/>
            <person name="Sun Y."/>
            <person name="Zhan W."/>
            <person name="Jiang J.F."/>
            <person name="Wang Q."/>
            <person name="Zhang B."/>
            <person name="Ji P."/>
            <person name="Bell-Sakyi L."/>
            <person name="Cui X.M."/>
            <person name="Yuan T.T."/>
            <person name="Jiang B.G."/>
            <person name="Yang W.F."/>
            <person name="Lam T.T."/>
            <person name="Chang Q.C."/>
            <person name="Ding S.J."/>
            <person name="Wang X.J."/>
            <person name="Zhu J.G."/>
            <person name="Ruan X.D."/>
            <person name="Zhao L."/>
            <person name="Wei J.T."/>
            <person name="Ye R.Z."/>
            <person name="Que T.C."/>
            <person name="Du C.H."/>
            <person name="Zhou Y.H."/>
            <person name="Cheng J.X."/>
            <person name="Dai P.F."/>
            <person name="Guo W.B."/>
            <person name="Han X.H."/>
            <person name="Huang E.J."/>
            <person name="Li L.F."/>
            <person name="Wei W."/>
            <person name="Gao Y.C."/>
            <person name="Liu J.Z."/>
            <person name="Shao H.Z."/>
            <person name="Wang X."/>
            <person name="Wang C.C."/>
            <person name="Yang T.C."/>
            <person name="Huo Q.B."/>
            <person name="Li W."/>
            <person name="Chen H.Y."/>
            <person name="Chen S.E."/>
            <person name="Zhou L.G."/>
            <person name="Ni X.B."/>
            <person name="Tian J.H."/>
            <person name="Sheng Y."/>
            <person name="Liu T."/>
            <person name="Pan Y.S."/>
            <person name="Xia L.Y."/>
            <person name="Li J."/>
            <person name="Zhao F."/>
            <person name="Cao W.C."/>
        </authorList>
    </citation>
    <scope>NUCLEOTIDE SEQUENCE [LARGE SCALE GENOMIC DNA]</scope>
    <source>
        <strain evidence="2">HaeL-2018</strain>
    </source>
</reference>
<organism evidence="2 3">
    <name type="scientific">Haemaphysalis longicornis</name>
    <name type="common">Bush tick</name>
    <dbReference type="NCBI Taxonomy" id="44386"/>
    <lineage>
        <taxon>Eukaryota</taxon>
        <taxon>Metazoa</taxon>
        <taxon>Ecdysozoa</taxon>
        <taxon>Arthropoda</taxon>
        <taxon>Chelicerata</taxon>
        <taxon>Arachnida</taxon>
        <taxon>Acari</taxon>
        <taxon>Parasitiformes</taxon>
        <taxon>Ixodida</taxon>
        <taxon>Ixodoidea</taxon>
        <taxon>Ixodidae</taxon>
        <taxon>Haemaphysalinae</taxon>
        <taxon>Haemaphysalis</taxon>
    </lineage>
</organism>
<feature type="domain" description="Transcription factor IIIC putative zinc-finger" evidence="1">
    <location>
        <begin position="163"/>
        <end position="212"/>
    </location>
</feature>
<keyword evidence="3" id="KW-1185">Reference proteome</keyword>
<dbReference type="AlphaFoldDB" id="A0A9J6G7Q5"/>
<dbReference type="GO" id="GO:0004402">
    <property type="term" value="F:histone acetyltransferase activity"/>
    <property type="evidence" value="ECO:0007669"/>
    <property type="project" value="InterPro"/>
</dbReference>
<comment type="caution">
    <text evidence="2">The sequence shown here is derived from an EMBL/GenBank/DDBJ whole genome shotgun (WGS) entry which is preliminary data.</text>
</comment>